<gene>
    <name evidence="2" type="ORF">TR69_WS6001001215</name>
</gene>
<keyword evidence="1" id="KW-0812">Transmembrane</keyword>
<reference evidence="2 3" key="1">
    <citation type="submission" date="2015-02" db="EMBL/GenBank/DDBJ databases">
        <title>Improved understanding of the partial-nitritation anammox process through 23 genomes representing the majority of the microbial community.</title>
        <authorList>
            <person name="Speth D.R."/>
            <person name="In T Zandt M."/>
            <person name="Guerrero Cruz S."/>
            <person name="Jetten M.S."/>
            <person name="Dutilh B.E."/>
        </authorList>
    </citation>
    <scope>NUCLEOTIDE SEQUENCE [LARGE SCALE GENOMIC DNA]</scope>
    <source>
        <strain evidence="2">OLB20</strain>
    </source>
</reference>
<proteinExistence type="predicted"/>
<feature type="transmembrane region" description="Helical" evidence="1">
    <location>
        <begin position="12"/>
        <end position="31"/>
    </location>
</feature>
<dbReference type="InterPro" id="IPR007395">
    <property type="entry name" value="Zn_peptidase_2"/>
</dbReference>
<feature type="transmembrane region" description="Helical" evidence="1">
    <location>
        <begin position="149"/>
        <end position="169"/>
    </location>
</feature>
<dbReference type="PATRIC" id="fig|1617426.3.peg.1203"/>
<evidence type="ECO:0000313" key="3">
    <source>
        <dbReference type="Proteomes" id="UP000070457"/>
    </source>
</evidence>
<dbReference type="AlphaFoldDB" id="A0A136LX34"/>
<comment type="caution">
    <text evidence="2">The sequence shown here is derived from an EMBL/GenBank/DDBJ whole genome shotgun (WGS) entry which is preliminary data.</text>
</comment>
<protein>
    <submittedName>
        <fullName evidence="2">Putative neutral zinc metallopeptidase</fullName>
    </submittedName>
</protein>
<dbReference type="EMBL" id="JYNZ01000004">
    <property type="protein sequence ID" value="KXK26220.1"/>
    <property type="molecule type" value="Genomic_DNA"/>
</dbReference>
<dbReference type="PANTHER" id="PTHR36434:SF1">
    <property type="entry name" value="MEMBRANE PROTEASE YUGP-RELATED"/>
    <property type="match status" value="1"/>
</dbReference>
<dbReference type="Proteomes" id="UP000070457">
    <property type="component" value="Unassembled WGS sequence"/>
</dbReference>
<dbReference type="Pfam" id="PF04298">
    <property type="entry name" value="Zn_peptidase_2"/>
    <property type="match status" value="1"/>
</dbReference>
<dbReference type="STRING" id="1617426.TR69_WS6001001215"/>
<organism evidence="2 3">
    <name type="scientific">candidate division WS6 bacterium OLB20</name>
    <dbReference type="NCBI Taxonomy" id="1617426"/>
    <lineage>
        <taxon>Bacteria</taxon>
        <taxon>Candidatus Dojkabacteria</taxon>
    </lineage>
</organism>
<evidence type="ECO:0000256" key="1">
    <source>
        <dbReference type="SAM" id="Phobius"/>
    </source>
</evidence>
<name>A0A136LX34_9BACT</name>
<dbReference type="PANTHER" id="PTHR36434">
    <property type="entry name" value="MEMBRANE PROTEASE YUGP-RELATED"/>
    <property type="match status" value="1"/>
</dbReference>
<sequence>MFVPFLDPLYVILIMPAVGLGIVAMFLLRIWTDENRRRIASSNMSGAEVAQKIAQGEGFSIRMAITPHELGDNYNPTDKTLTLSSAIAQERSITSVAITAHELGHVQQHQGGALLMAIRSTMVPVVNIGSNLGILLLMAGIIIGISQLAWLGVIFFGLTTLFTLVTLPIEIDASRRAMRLINKYRLLDPTELGGARKVLMAAALTYIASTLQSLGQLAYFAMQASGAGRRDS</sequence>
<feature type="transmembrane region" description="Helical" evidence="1">
    <location>
        <begin position="125"/>
        <end position="143"/>
    </location>
</feature>
<accession>A0A136LX34</accession>
<keyword evidence="1" id="KW-1133">Transmembrane helix</keyword>
<keyword evidence="1" id="KW-0472">Membrane</keyword>
<evidence type="ECO:0000313" key="2">
    <source>
        <dbReference type="EMBL" id="KXK26220.1"/>
    </source>
</evidence>